<keyword evidence="1" id="KW-0732">Signal</keyword>
<dbReference type="EMBL" id="JAPTHD010000002">
    <property type="protein sequence ID" value="MDV5823508.1"/>
    <property type="molecule type" value="Genomic_DNA"/>
</dbReference>
<keyword evidence="3" id="KW-1185">Reference proteome</keyword>
<reference evidence="3" key="1">
    <citation type="journal article" date="2022" name="J Environ Chem Eng">
        <title>Biodegradation of petroleum oil using a constructed nonpathogenic and heavy metal-tolerant bacterial consortium isolated from marine sponges.</title>
        <authorList>
            <person name="Dechsakulwatana C."/>
            <person name="Rungsihiranrut A."/>
            <person name="Muangchinda C."/>
            <person name="Ningthoujam R."/>
            <person name="Klankeo P."/>
            <person name="Pinyakong O."/>
        </authorList>
    </citation>
    <scope>NUCLEOTIDE SEQUENCE [LARGE SCALE GENOMIC DNA]</scope>
    <source>
        <strain evidence="3">MO2-4</strain>
    </source>
</reference>
<evidence type="ECO:0000313" key="3">
    <source>
        <dbReference type="Proteomes" id="UP001185984"/>
    </source>
</evidence>
<name>A0ABU3ZVF9_9SPHN</name>
<gene>
    <name evidence="2" type="ORF">O0R41_07870</name>
</gene>
<dbReference type="Proteomes" id="UP001185984">
    <property type="component" value="Unassembled WGS sequence"/>
</dbReference>
<evidence type="ECO:0000256" key="1">
    <source>
        <dbReference type="SAM" id="SignalP"/>
    </source>
</evidence>
<proteinExistence type="predicted"/>
<evidence type="ECO:0000313" key="2">
    <source>
        <dbReference type="EMBL" id="MDV5823508.1"/>
    </source>
</evidence>
<protein>
    <submittedName>
        <fullName evidence="2">Uncharacterized protein</fullName>
    </submittedName>
</protein>
<organism evidence="2 3">
    <name type="scientific">Sphingobium naphthae</name>
    <dbReference type="NCBI Taxonomy" id="1886786"/>
    <lineage>
        <taxon>Bacteria</taxon>
        <taxon>Pseudomonadati</taxon>
        <taxon>Pseudomonadota</taxon>
        <taxon>Alphaproteobacteria</taxon>
        <taxon>Sphingomonadales</taxon>
        <taxon>Sphingomonadaceae</taxon>
        <taxon>Sphingobium</taxon>
    </lineage>
</organism>
<dbReference type="RefSeq" id="WP_317516468.1">
    <property type="nucleotide sequence ID" value="NZ_JAPTHD010000002.1"/>
</dbReference>
<sequence length="266" mass="28728">MIPIRWALPLLIAVAAQPASAERIAIPFAPPLGQALAYDIDQHRPVAGQESRFSAHRTLRFERAEDGYRLHAVLKSLDSDAPEAAAASFRAALTPLIGVAMRFRLDGQGKIVGLDDDEAIWTAVEQGLERMMAHFAADTPRHRAAQSVKTLFAGLSREGRLALLAGEYQPLLLFAAGEVEDGPGGRGVRTMAGSPLGRPVPVEGVLALRQRTSDSLSLTETLSGEGVQVRMDYALSPRTGLVARQTRRLSVGERTLTEERVLRPAP</sequence>
<comment type="caution">
    <text evidence="2">The sequence shown here is derived from an EMBL/GenBank/DDBJ whole genome shotgun (WGS) entry which is preliminary data.</text>
</comment>
<accession>A0ABU3ZVF9</accession>
<feature type="signal peptide" evidence="1">
    <location>
        <begin position="1"/>
        <end position="21"/>
    </location>
</feature>
<feature type="chain" id="PRO_5045647002" evidence="1">
    <location>
        <begin position="22"/>
        <end position="266"/>
    </location>
</feature>